<feature type="transmembrane region" description="Helical" evidence="2">
    <location>
        <begin position="980"/>
        <end position="1008"/>
    </location>
</feature>
<dbReference type="Gene3D" id="1.20.1640.10">
    <property type="entry name" value="Multidrug efflux transporter AcrB transmembrane domain"/>
    <property type="match status" value="2"/>
</dbReference>
<feature type="transmembrane region" description="Helical" evidence="2">
    <location>
        <begin position="954"/>
        <end position="974"/>
    </location>
</feature>
<dbReference type="Gene3D" id="3.30.70.1320">
    <property type="entry name" value="Multidrug efflux transporter AcrB pore domain like"/>
    <property type="match status" value="1"/>
</dbReference>
<dbReference type="SUPFAM" id="SSF82714">
    <property type="entry name" value="Multidrug efflux transporter AcrB TolC docking domain, DN and DC subdomains"/>
    <property type="match status" value="2"/>
</dbReference>
<evidence type="ECO:0000313" key="3">
    <source>
        <dbReference type="EMBL" id="GGW50442.1"/>
    </source>
</evidence>
<feature type="compositionally biased region" description="Low complexity" evidence="1">
    <location>
        <begin position="1040"/>
        <end position="1054"/>
    </location>
</feature>
<proteinExistence type="predicted"/>
<dbReference type="EMBL" id="BMYR01000001">
    <property type="protein sequence ID" value="GGW50442.1"/>
    <property type="molecule type" value="Genomic_DNA"/>
</dbReference>
<feature type="transmembrane region" description="Helical" evidence="2">
    <location>
        <begin position="386"/>
        <end position="410"/>
    </location>
</feature>
<keyword evidence="2" id="KW-0472">Membrane</keyword>
<feature type="region of interest" description="Disordered" evidence="1">
    <location>
        <begin position="1029"/>
        <end position="1054"/>
    </location>
</feature>
<gene>
    <name evidence="3" type="ORF">GCM10008111_02940</name>
</gene>
<evidence type="ECO:0000313" key="4">
    <source>
        <dbReference type="Proteomes" id="UP000634667"/>
    </source>
</evidence>
<dbReference type="PANTHER" id="PTHR32063:SF14">
    <property type="entry name" value="BLL4319 PROTEIN"/>
    <property type="match status" value="1"/>
</dbReference>
<feature type="transmembrane region" description="Helical" evidence="2">
    <location>
        <begin position="431"/>
        <end position="451"/>
    </location>
</feature>
<dbReference type="InterPro" id="IPR001036">
    <property type="entry name" value="Acrflvin-R"/>
</dbReference>
<evidence type="ECO:0000256" key="1">
    <source>
        <dbReference type="SAM" id="MobiDB-lite"/>
    </source>
</evidence>
<feature type="transmembrane region" description="Helical" evidence="2">
    <location>
        <begin position="905"/>
        <end position="926"/>
    </location>
</feature>
<dbReference type="SUPFAM" id="SSF82866">
    <property type="entry name" value="Multidrug efflux transporter AcrB transmembrane domain"/>
    <property type="match status" value="2"/>
</dbReference>
<evidence type="ECO:0000256" key="2">
    <source>
        <dbReference type="SAM" id="Phobius"/>
    </source>
</evidence>
<dbReference type="PANTHER" id="PTHR32063">
    <property type="match status" value="1"/>
</dbReference>
<dbReference type="SUPFAM" id="SSF82693">
    <property type="entry name" value="Multidrug efflux transporter AcrB pore domain, PN1, PN2, PC1 and PC2 subdomains"/>
    <property type="match status" value="3"/>
</dbReference>
<dbReference type="InterPro" id="IPR027463">
    <property type="entry name" value="AcrB_DN_DC_subdom"/>
</dbReference>
<name>A0ABQ2WCX7_9ALTE</name>
<dbReference type="Gene3D" id="3.30.70.1440">
    <property type="entry name" value="Multidrug efflux transporter AcrB pore domain"/>
    <property type="match status" value="1"/>
</dbReference>
<reference evidence="4" key="1">
    <citation type="journal article" date="2019" name="Int. J. Syst. Evol. Microbiol.">
        <title>The Global Catalogue of Microorganisms (GCM) 10K type strain sequencing project: providing services to taxonomists for standard genome sequencing and annotation.</title>
        <authorList>
            <consortium name="The Broad Institute Genomics Platform"/>
            <consortium name="The Broad Institute Genome Sequencing Center for Infectious Disease"/>
            <person name="Wu L."/>
            <person name="Ma J."/>
        </authorList>
    </citation>
    <scope>NUCLEOTIDE SEQUENCE [LARGE SCALE GENOMIC DNA]</scope>
    <source>
        <strain evidence="4">KCTC 23723</strain>
    </source>
</reference>
<feature type="transmembrane region" description="Helical" evidence="2">
    <location>
        <begin position="879"/>
        <end position="899"/>
    </location>
</feature>
<sequence length="1054" mass="115472">MWLSDTSVKRPVFATVVNLLLVIFGIVCFTMLPLREYPDIDSPIVSINTNYPGASAEIVESKITQILEDRISGVEGIKSIDSSSRNGRSSITIEFNVERDIDAAANDVRERVSRALNNLPDQADPPEVFKANADEDTIAWFVLNSDNMTTLELTDYANRYIAERFSVVDGVARLQFGGARDYAMRIWLDRDAMAARGVTVQDVEAVLRAENVELPAGNIKSFDRDFTVRVVRSFRSQQDFERIVVKRGANNYLVRLSEIADVMLTAEDEEGEFRSDGKNILGIGIIKQSKANTLDVVRNARAEMERIKANLPPGMTIEPGYDSSVFISESIKEVYNTLGIAMCMVILVIFLFLGNIRATFIPAITVPVALVAAVTVLYALDFSINLLTLLAMVLAIGLVVDDSIVVLENIYRRIEQGEAPLLAAYRGAREVGFAVVATTLVLISVFVPLVFMQGQLGKLFTEFALAVAAAVAFSSVVALTLSPMLCSKLLTHRKRESKLGTWLHSGFNRLERAYTNQLNIVCSKRWPVILVVVLCFLASVQLVRMLPGELAPQEDRGTFFVMMSPAEGASYQSNSRNMRLIEDILTPYYEDGQLTRMLIRVPGWGNNGGVAIVGTENWYNGKRRTQDLVSEIGVKINELPDVRAFTFMRGGLGGGGGGNRPIQFVIQGNTYEELALWRDIILNRAAENPNLLMLDHDYKETVPQVLVEINTDRAGDLGISVGAVGRALEAMLGGRRVTTFLDRGREYDVIIEGLDNDFRAPGTISNVYIRSDSSNELIPLDNLITLREEATASSLNRYNRMRSITITGSMAPGYSLGEALEYLEDIVRTEIDAPVGIDYKGESLLFQESGQSTALVFILALLITYLVLAAQFESFIHPLVIMITVPLGLVGALSGLYFAGMTLNIFSQIGLVMLIGLVAKNGILIVEFANQLRDAGVAFEDAVKRAATQRLRPIVMTAFTTVMSSLPLVLATGPGSESRMVIGMVILCGVALATLLTIYVVPVIYIAIARNTGSPLTLTRELARLEADAPDEHAADEVVPTATPAKATTALPKD</sequence>
<feature type="transmembrane region" description="Helical" evidence="2">
    <location>
        <begin position="854"/>
        <end position="872"/>
    </location>
</feature>
<dbReference type="RefSeq" id="WP_189479725.1">
    <property type="nucleotide sequence ID" value="NZ_BMYR01000001.1"/>
</dbReference>
<keyword evidence="2" id="KW-0812">Transmembrane</keyword>
<feature type="transmembrane region" description="Helical" evidence="2">
    <location>
        <begin position="526"/>
        <end position="546"/>
    </location>
</feature>
<feature type="transmembrane region" description="Helical" evidence="2">
    <location>
        <begin position="360"/>
        <end position="380"/>
    </location>
</feature>
<dbReference type="PRINTS" id="PR00702">
    <property type="entry name" value="ACRIFLAVINRP"/>
</dbReference>
<feature type="transmembrane region" description="Helical" evidence="2">
    <location>
        <begin position="12"/>
        <end position="34"/>
    </location>
</feature>
<protein>
    <submittedName>
        <fullName evidence="3">Multidrug transporter</fullName>
    </submittedName>
</protein>
<organism evidence="3 4">
    <name type="scientific">Alishewanella tabrizica</name>
    <dbReference type="NCBI Taxonomy" id="671278"/>
    <lineage>
        <taxon>Bacteria</taxon>
        <taxon>Pseudomonadati</taxon>
        <taxon>Pseudomonadota</taxon>
        <taxon>Gammaproteobacteria</taxon>
        <taxon>Alteromonadales</taxon>
        <taxon>Alteromonadaceae</taxon>
        <taxon>Alishewanella</taxon>
    </lineage>
</organism>
<keyword evidence="4" id="KW-1185">Reference proteome</keyword>
<dbReference type="Gene3D" id="3.30.70.1430">
    <property type="entry name" value="Multidrug efflux transporter AcrB pore domain"/>
    <property type="match status" value="2"/>
</dbReference>
<feature type="transmembrane region" description="Helical" evidence="2">
    <location>
        <begin position="334"/>
        <end position="353"/>
    </location>
</feature>
<accession>A0ABQ2WCX7</accession>
<dbReference type="Gene3D" id="3.30.2090.10">
    <property type="entry name" value="Multidrug efflux transporter AcrB TolC docking domain, DN and DC subdomains"/>
    <property type="match status" value="2"/>
</dbReference>
<dbReference type="Pfam" id="PF00873">
    <property type="entry name" value="ACR_tran"/>
    <property type="match status" value="1"/>
</dbReference>
<comment type="caution">
    <text evidence="3">The sequence shown here is derived from an EMBL/GenBank/DDBJ whole genome shotgun (WGS) entry which is preliminary data.</text>
</comment>
<keyword evidence="2" id="KW-1133">Transmembrane helix</keyword>
<dbReference type="Proteomes" id="UP000634667">
    <property type="component" value="Unassembled WGS sequence"/>
</dbReference>
<feature type="transmembrane region" description="Helical" evidence="2">
    <location>
        <begin position="463"/>
        <end position="486"/>
    </location>
</feature>